<dbReference type="FunFam" id="3.40.50.2300:FF:000105">
    <property type="entry name" value="Low molecular weight phosphotyrosine protein"/>
    <property type="match status" value="1"/>
</dbReference>
<comment type="subcellular location">
    <subcellularLocation>
        <location evidence="1">Cytoplasm</location>
    </subcellularLocation>
</comment>
<keyword evidence="9" id="KW-1185">Reference proteome</keyword>
<dbReference type="PRINTS" id="PR00719">
    <property type="entry name" value="LMWPTPASE"/>
</dbReference>
<dbReference type="SMART" id="SM00226">
    <property type="entry name" value="LMWPc"/>
    <property type="match status" value="1"/>
</dbReference>
<sequence>MADKSKKSVLFVCLGNICRSTMAEIVFRAMVVERGLMDEWYIDSAGTSNYHIGDTPDHRTVEVCNQLLESTISKQAHQHFKSIPLHRGRQFTEADMENFDFVFAMDDSNLSNMKKVVHHSRNKSNHKATMKRLGEYNTAKKLNVEDPYYGNMSTFRECYNHVFDCLQNFLKEQEQQQ</sequence>
<reference evidence="8" key="1">
    <citation type="submission" date="2020-01" db="EMBL/GenBank/DDBJ databases">
        <title>Development of genomics and gene disruption for Polysphondylium violaceum indicates a role for the polyketide synthase stlB in stalk morphogenesis.</title>
        <authorList>
            <person name="Narita B."/>
            <person name="Kawabe Y."/>
            <person name="Kin K."/>
            <person name="Saito T."/>
            <person name="Gibbs R."/>
            <person name="Kuspa A."/>
            <person name="Muzny D."/>
            <person name="Queller D."/>
            <person name="Richards S."/>
            <person name="Strassman J."/>
            <person name="Sucgang R."/>
            <person name="Worley K."/>
            <person name="Schaap P."/>
        </authorList>
    </citation>
    <scope>NUCLEOTIDE SEQUENCE</scope>
    <source>
        <strain evidence="8">QSvi11</strain>
    </source>
</reference>
<evidence type="ECO:0000256" key="3">
    <source>
        <dbReference type="ARBA" id="ARBA00022490"/>
    </source>
</evidence>
<name>A0A8J4PSX5_9MYCE</name>
<evidence type="ECO:0000256" key="6">
    <source>
        <dbReference type="PIRSR" id="PIRSR617867-1"/>
    </source>
</evidence>
<accession>A0A8J4PSX5</accession>
<feature type="active site" description="Proton donor" evidence="6">
    <location>
        <position position="146"/>
    </location>
</feature>
<dbReference type="GO" id="GO:0004725">
    <property type="term" value="F:protein tyrosine phosphatase activity"/>
    <property type="evidence" value="ECO:0007669"/>
    <property type="project" value="InterPro"/>
</dbReference>
<evidence type="ECO:0000256" key="1">
    <source>
        <dbReference type="ARBA" id="ARBA00004496"/>
    </source>
</evidence>
<evidence type="ECO:0000256" key="2">
    <source>
        <dbReference type="ARBA" id="ARBA00011063"/>
    </source>
</evidence>
<protein>
    <recommendedName>
        <fullName evidence="7">Phosphotyrosine protein phosphatase I domain-containing protein</fullName>
    </recommendedName>
</protein>
<keyword evidence="5" id="KW-0904">Protein phosphatase</keyword>
<dbReference type="PANTHER" id="PTHR11717:SF7">
    <property type="entry name" value="LOW MOLECULAR WEIGHT PHOSPHOTYROSINE PROTEIN PHOSPHATASE"/>
    <property type="match status" value="1"/>
</dbReference>
<proteinExistence type="inferred from homology"/>
<feature type="active site" evidence="6">
    <location>
        <position position="19"/>
    </location>
</feature>
<evidence type="ECO:0000256" key="5">
    <source>
        <dbReference type="ARBA" id="ARBA00022912"/>
    </source>
</evidence>
<dbReference type="Pfam" id="PF01451">
    <property type="entry name" value="LMWPc"/>
    <property type="match status" value="1"/>
</dbReference>
<comment type="caution">
    <text evidence="8">The sequence shown here is derived from an EMBL/GenBank/DDBJ whole genome shotgun (WGS) entry which is preliminary data.</text>
</comment>
<dbReference type="EMBL" id="AJWJ01000240">
    <property type="protein sequence ID" value="KAF2072892.1"/>
    <property type="molecule type" value="Genomic_DNA"/>
</dbReference>
<dbReference type="PANTHER" id="PTHR11717">
    <property type="entry name" value="LOW MOLECULAR WEIGHT PROTEIN TYROSINE PHOSPHATASE"/>
    <property type="match status" value="1"/>
</dbReference>
<dbReference type="InterPro" id="IPR023485">
    <property type="entry name" value="Ptyr_pPase"/>
</dbReference>
<evidence type="ECO:0000313" key="9">
    <source>
        <dbReference type="Proteomes" id="UP000695562"/>
    </source>
</evidence>
<keyword evidence="3" id="KW-0963">Cytoplasm</keyword>
<dbReference type="InterPro" id="IPR036196">
    <property type="entry name" value="Ptyr_pPase_sf"/>
</dbReference>
<dbReference type="CDD" id="cd16343">
    <property type="entry name" value="LMWPTP"/>
    <property type="match status" value="1"/>
</dbReference>
<dbReference type="InterPro" id="IPR017867">
    <property type="entry name" value="Tyr_phospatase_low_mol_wt"/>
</dbReference>
<evidence type="ECO:0000259" key="7">
    <source>
        <dbReference type="SMART" id="SM00226"/>
    </source>
</evidence>
<dbReference type="Proteomes" id="UP000695562">
    <property type="component" value="Unassembled WGS sequence"/>
</dbReference>
<gene>
    <name evidence="8" type="ORF">CYY_005787</name>
</gene>
<dbReference type="Gene3D" id="3.40.50.2300">
    <property type="match status" value="1"/>
</dbReference>
<dbReference type="OrthoDB" id="3388at2759"/>
<evidence type="ECO:0000313" key="8">
    <source>
        <dbReference type="EMBL" id="KAF2072892.1"/>
    </source>
</evidence>
<evidence type="ECO:0000256" key="4">
    <source>
        <dbReference type="ARBA" id="ARBA00022801"/>
    </source>
</evidence>
<organism evidence="8 9">
    <name type="scientific">Polysphondylium violaceum</name>
    <dbReference type="NCBI Taxonomy" id="133409"/>
    <lineage>
        <taxon>Eukaryota</taxon>
        <taxon>Amoebozoa</taxon>
        <taxon>Evosea</taxon>
        <taxon>Eumycetozoa</taxon>
        <taxon>Dictyostelia</taxon>
        <taxon>Dictyosteliales</taxon>
        <taxon>Dictyosteliaceae</taxon>
        <taxon>Polysphondylium</taxon>
    </lineage>
</organism>
<comment type="similarity">
    <text evidence="2">Belongs to the low molecular weight phosphotyrosine protein phosphatase family.</text>
</comment>
<dbReference type="GO" id="GO:0005737">
    <property type="term" value="C:cytoplasm"/>
    <property type="evidence" value="ECO:0007669"/>
    <property type="project" value="UniProtKB-SubCell"/>
</dbReference>
<feature type="domain" description="Phosphotyrosine protein phosphatase I" evidence="7">
    <location>
        <begin position="7"/>
        <end position="172"/>
    </location>
</feature>
<keyword evidence="4" id="KW-0378">Hydrolase</keyword>
<dbReference type="SUPFAM" id="SSF52788">
    <property type="entry name" value="Phosphotyrosine protein phosphatases I"/>
    <property type="match status" value="1"/>
</dbReference>
<dbReference type="AlphaFoldDB" id="A0A8J4PSX5"/>
<feature type="active site" description="Nucleophile" evidence="6">
    <location>
        <position position="13"/>
    </location>
</feature>
<dbReference type="InterPro" id="IPR050438">
    <property type="entry name" value="LMW_PTPase"/>
</dbReference>